<accession>A0A8S1HD59</accession>
<sequence>MGGVAKWPSRSGRKKKKQKQKKKKKLTSGQKREETGGGKWGRGSSMRSWTCPTIVLLIAVAVLPGRTRAAPAISLGDLDGPADVCYPETCSVPQEDTFFSRTPRAVIMNAALDSASGSIRPASPRSDSSRAPSSPCVSSAAEAFHFDIFSLAFNKTPHIIHFSSIKHLLFGTQDNN</sequence>
<proteinExistence type="predicted"/>
<dbReference type="AlphaFoldDB" id="A0A8S1HD59"/>
<name>A0A8S1HD59_9PELO</name>
<protein>
    <submittedName>
        <fullName evidence="2">Uncharacterized protein</fullName>
    </submittedName>
</protein>
<organism evidence="2 3">
    <name type="scientific">Caenorhabditis auriculariae</name>
    <dbReference type="NCBI Taxonomy" id="2777116"/>
    <lineage>
        <taxon>Eukaryota</taxon>
        <taxon>Metazoa</taxon>
        <taxon>Ecdysozoa</taxon>
        <taxon>Nematoda</taxon>
        <taxon>Chromadorea</taxon>
        <taxon>Rhabditida</taxon>
        <taxon>Rhabditina</taxon>
        <taxon>Rhabditomorpha</taxon>
        <taxon>Rhabditoidea</taxon>
        <taxon>Rhabditidae</taxon>
        <taxon>Peloderinae</taxon>
        <taxon>Caenorhabditis</taxon>
    </lineage>
</organism>
<feature type="region of interest" description="Disordered" evidence="1">
    <location>
        <begin position="1"/>
        <end position="45"/>
    </location>
</feature>
<reference evidence="2" key="1">
    <citation type="submission" date="2020-10" db="EMBL/GenBank/DDBJ databases">
        <authorList>
            <person name="Kikuchi T."/>
        </authorList>
    </citation>
    <scope>NUCLEOTIDE SEQUENCE</scope>
    <source>
        <strain evidence="2">NKZ352</strain>
    </source>
</reference>
<evidence type="ECO:0000256" key="1">
    <source>
        <dbReference type="SAM" id="MobiDB-lite"/>
    </source>
</evidence>
<dbReference type="EMBL" id="CAJGYM010000031">
    <property type="protein sequence ID" value="CAD6193002.1"/>
    <property type="molecule type" value="Genomic_DNA"/>
</dbReference>
<keyword evidence="3" id="KW-1185">Reference proteome</keyword>
<gene>
    <name evidence="2" type="ORF">CAUJ_LOCUS8921</name>
</gene>
<evidence type="ECO:0000313" key="3">
    <source>
        <dbReference type="Proteomes" id="UP000835052"/>
    </source>
</evidence>
<dbReference type="Proteomes" id="UP000835052">
    <property type="component" value="Unassembled WGS sequence"/>
</dbReference>
<evidence type="ECO:0000313" key="2">
    <source>
        <dbReference type="EMBL" id="CAD6193002.1"/>
    </source>
</evidence>
<feature type="compositionally biased region" description="Basic residues" evidence="1">
    <location>
        <begin position="11"/>
        <end position="26"/>
    </location>
</feature>
<comment type="caution">
    <text evidence="2">The sequence shown here is derived from an EMBL/GenBank/DDBJ whole genome shotgun (WGS) entry which is preliminary data.</text>
</comment>